<protein>
    <submittedName>
        <fullName evidence="1">Ethanolamine utilization protein EutA</fullName>
    </submittedName>
</protein>
<gene>
    <name evidence="1" type="ORF">DFP95_102209</name>
</gene>
<evidence type="ECO:0000313" key="2">
    <source>
        <dbReference type="Proteomes" id="UP000256869"/>
    </source>
</evidence>
<sequence>MILVDNAWILSVGIDVGTSTTKLIVSRLRIDQVSGPGAIPKHEIVGRELLYVGPLHGTPLLSEEEIDGSALSEIIREEYVKAGIRAADIQTGAVIVTGETATKGNASTIVRLLAEQAGDFVVATAGAELEGILAGKGAGADGRSRVLKGVVANIDVGGGTANVAFFRNGQWIDTVTFHVGGRVIRMNERGKVLKVSPHIVPWLTVNGFLITPGQILKYGQWEEICNRMSRDMLRYLAGQEASLTWHQLLLGPALANRYPVEEWTFSGGVGELMGKPLPESLDGSSAYGDIGPILARSLARASESLGLNLGLPDQTTRATVIGAGTQSIELSGATVFVEESMLPIRNLPVLKLDLAESGSSSFMGMKEAAAKLIRQGNIWYGQSNPDEATFAIAIGSVGYYSYRSIQDLAKSLLEAYREEEPDNHKMVLICEQDMAKALGQSIYRQSGYEMRIVCLDEIRARQGDYIDIGQAPSGTWIPVTVKTLAFHSAAQ</sequence>
<dbReference type="PIRSF" id="PIRSF012293">
    <property type="entry name" value="EutA"/>
    <property type="match status" value="1"/>
</dbReference>
<dbReference type="InterPro" id="IPR050696">
    <property type="entry name" value="FtsA/MreB"/>
</dbReference>
<dbReference type="PANTHER" id="PTHR32432:SF13">
    <property type="entry name" value="ETHANOLAMINE AMMONIA-LYASE REACTIVASE EUTA"/>
    <property type="match status" value="1"/>
</dbReference>
<dbReference type="RefSeq" id="WP_115991552.1">
    <property type="nucleotide sequence ID" value="NZ_QRDY01000002.1"/>
</dbReference>
<proteinExistence type="predicted"/>
<dbReference type="Pfam" id="PF06277">
    <property type="entry name" value="EutA"/>
    <property type="match status" value="1"/>
</dbReference>
<dbReference type="InterPro" id="IPR043129">
    <property type="entry name" value="ATPase_NBD"/>
</dbReference>
<dbReference type="EMBL" id="QRDY01000002">
    <property type="protein sequence ID" value="RED64788.1"/>
    <property type="molecule type" value="Genomic_DNA"/>
</dbReference>
<dbReference type="OrthoDB" id="1542at2"/>
<keyword evidence="2" id="KW-1185">Reference proteome</keyword>
<dbReference type="SUPFAM" id="SSF53067">
    <property type="entry name" value="Actin-like ATPase domain"/>
    <property type="match status" value="1"/>
</dbReference>
<reference evidence="1 2" key="1">
    <citation type="submission" date="2018-07" db="EMBL/GenBank/DDBJ databases">
        <title>Genomic Encyclopedia of Type Strains, Phase III (KMG-III): the genomes of soil and plant-associated and newly described type strains.</title>
        <authorList>
            <person name="Whitman W."/>
        </authorList>
    </citation>
    <scope>NUCLEOTIDE SEQUENCE [LARGE SCALE GENOMIC DNA]</scope>
    <source>
        <strain evidence="1 2">CECT 8236</strain>
    </source>
</reference>
<dbReference type="AlphaFoldDB" id="A0A3D9ISV1"/>
<dbReference type="Proteomes" id="UP000256869">
    <property type="component" value="Unassembled WGS sequence"/>
</dbReference>
<accession>A0A3D9ISV1</accession>
<comment type="caution">
    <text evidence="1">The sequence shown here is derived from an EMBL/GenBank/DDBJ whole genome shotgun (WGS) entry which is preliminary data.</text>
</comment>
<dbReference type="PANTHER" id="PTHR32432">
    <property type="entry name" value="CELL DIVISION PROTEIN FTSA-RELATED"/>
    <property type="match status" value="1"/>
</dbReference>
<organism evidence="1 2">
    <name type="scientific">Cohnella lupini</name>
    <dbReference type="NCBI Taxonomy" id="1294267"/>
    <lineage>
        <taxon>Bacteria</taxon>
        <taxon>Bacillati</taxon>
        <taxon>Bacillota</taxon>
        <taxon>Bacilli</taxon>
        <taxon>Bacillales</taxon>
        <taxon>Paenibacillaceae</taxon>
        <taxon>Cohnella</taxon>
    </lineage>
</organism>
<name>A0A3D9ISV1_9BACL</name>
<dbReference type="InterPro" id="IPR009377">
    <property type="entry name" value="EutA"/>
</dbReference>
<evidence type="ECO:0000313" key="1">
    <source>
        <dbReference type="EMBL" id="RED64788.1"/>
    </source>
</evidence>